<dbReference type="GO" id="GO:0006508">
    <property type="term" value="P:proteolysis"/>
    <property type="evidence" value="ECO:0007669"/>
    <property type="project" value="UniProtKB-KW"/>
</dbReference>
<dbReference type="PANTHER" id="PTHR12147:SF56">
    <property type="entry name" value="AMINOPEPTIDASE YDR415C-RELATED"/>
    <property type="match status" value="1"/>
</dbReference>
<dbReference type="InterPro" id="IPR007484">
    <property type="entry name" value="Peptidase_M28"/>
</dbReference>
<dbReference type="OrthoDB" id="9778250at2"/>
<name>A0A6I4UX24_9SPHN</name>
<dbReference type="GO" id="GO:0008235">
    <property type="term" value="F:metalloexopeptidase activity"/>
    <property type="evidence" value="ECO:0007669"/>
    <property type="project" value="InterPro"/>
</dbReference>
<evidence type="ECO:0000256" key="7">
    <source>
        <dbReference type="SAM" id="SignalP"/>
    </source>
</evidence>
<feature type="domain" description="Peptidase M28" evidence="8">
    <location>
        <begin position="268"/>
        <end position="466"/>
    </location>
</feature>
<dbReference type="AlphaFoldDB" id="A0A6I4UX24"/>
<keyword evidence="2" id="KW-0645">Protease</keyword>
<keyword evidence="3" id="KW-0479">Metal-binding</keyword>
<dbReference type="Proteomes" id="UP000471435">
    <property type="component" value="Unassembled WGS sequence"/>
</dbReference>
<evidence type="ECO:0000256" key="4">
    <source>
        <dbReference type="ARBA" id="ARBA00022729"/>
    </source>
</evidence>
<accession>A0A6I4UX24</accession>
<dbReference type="Gene3D" id="3.40.630.10">
    <property type="entry name" value="Zn peptidases"/>
    <property type="match status" value="1"/>
</dbReference>
<dbReference type="EMBL" id="WTYP01000001">
    <property type="protein sequence ID" value="MXP46449.1"/>
    <property type="molecule type" value="Genomic_DNA"/>
</dbReference>
<proteinExistence type="predicted"/>
<evidence type="ECO:0000313" key="9">
    <source>
        <dbReference type="EMBL" id="MXP46449.1"/>
    </source>
</evidence>
<gene>
    <name evidence="9" type="ORF">GRI43_03450</name>
</gene>
<dbReference type="RefSeq" id="WP_160729679.1">
    <property type="nucleotide sequence ID" value="NZ_WTYP01000001.1"/>
</dbReference>
<evidence type="ECO:0000256" key="1">
    <source>
        <dbReference type="ARBA" id="ARBA00022438"/>
    </source>
</evidence>
<dbReference type="Pfam" id="PF04389">
    <property type="entry name" value="Peptidase_M28"/>
    <property type="match status" value="1"/>
</dbReference>
<evidence type="ECO:0000256" key="5">
    <source>
        <dbReference type="ARBA" id="ARBA00022801"/>
    </source>
</evidence>
<reference evidence="9 10" key="1">
    <citation type="submission" date="2019-12" db="EMBL/GenBank/DDBJ databases">
        <title>Genomic-based taxomic classification of the family Erythrobacteraceae.</title>
        <authorList>
            <person name="Xu L."/>
        </authorList>
    </citation>
    <scope>NUCLEOTIDE SEQUENCE [LARGE SCALE GENOMIC DNA]</scope>
    <source>
        <strain evidence="9 10">SW-109</strain>
    </source>
</reference>
<sequence>MGAIFRLVAGMAALSALSGCVATRTAGPDPLAAETIEADLRDHISILASDEFEGRKPGTEGERKTLRYLAEAWQAAGLVSATNDPAHPWFAPVDLDLRAPESSSARFSRRGRYLAYPESRLKLFTAARRALIEDAPVLFVGPLGGSLEQPELTGRVAVLFAENDARAGQREALVANGAAAVLTIFTDNAQFENEALARANGGFRLTGESDGAVVDGIMAMDAAEALFGGERVAALLEQARRADFRPMPLDLKATLEARSTPGTVRTHNLIAKLPGSDPTAGAVMLLAHWDHFGTCGDESSTDRVCNGAVDNASGLAVLTELARRLAKGARMDRDVYFVATTAEEWGLLGARAFTRDPPLPLESIVAAFNIDTIALAPAGGPVAIVGQNLTTLDREVEGVINSAGRKVEQRDYAARFVRRQDGWALLQSDVPTLMISSAFARPDLMQRYTAERYHRANDEIGALELGGAAEDVLLHMALVRHFASKVSHP</sequence>
<keyword evidence="10" id="KW-1185">Reference proteome</keyword>
<evidence type="ECO:0000256" key="2">
    <source>
        <dbReference type="ARBA" id="ARBA00022670"/>
    </source>
</evidence>
<dbReference type="InterPro" id="IPR045175">
    <property type="entry name" value="M28_fam"/>
</dbReference>
<dbReference type="GO" id="GO:0046872">
    <property type="term" value="F:metal ion binding"/>
    <property type="evidence" value="ECO:0007669"/>
    <property type="project" value="UniProtKB-KW"/>
</dbReference>
<dbReference type="GO" id="GO:0004177">
    <property type="term" value="F:aminopeptidase activity"/>
    <property type="evidence" value="ECO:0007669"/>
    <property type="project" value="UniProtKB-KW"/>
</dbReference>
<dbReference type="SUPFAM" id="SSF53187">
    <property type="entry name" value="Zn-dependent exopeptidases"/>
    <property type="match status" value="1"/>
</dbReference>
<keyword evidence="5" id="KW-0378">Hydrolase</keyword>
<feature type="signal peptide" evidence="7">
    <location>
        <begin position="1"/>
        <end position="18"/>
    </location>
</feature>
<evidence type="ECO:0000313" key="10">
    <source>
        <dbReference type="Proteomes" id="UP000471435"/>
    </source>
</evidence>
<evidence type="ECO:0000259" key="8">
    <source>
        <dbReference type="Pfam" id="PF04389"/>
    </source>
</evidence>
<feature type="chain" id="PRO_5026020273" evidence="7">
    <location>
        <begin position="19"/>
        <end position="489"/>
    </location>
</feature>
<evidence type="ECO:0000256" key="6">
    <source>
        <dbReference type="ARBA" id="ARBA00022833"/>
    </source>
</evidence>
<keyword evidence="6" id="KW-0862">Zinc</keyword>
<comment type="caution">
    <text evidence="9">The sequence shown here is derived from an EMBL/GenBank/DDBJ whole genome shotgun (WGS) entry which is preliminary data.</text>
</comment>
<dbReference type="PANTHER" id="PTHR12147">
    <property type="entry name" value="METALLOPEPTIDASE M28 FAMILY MEMBER"/>
    <property type="match status" value="1"/>
</dbReference>
<dbReference type="PROSITE" id="PS51257">
    <property type="entry name" value="PROKAR_LIPOPROTEIN"/>
    <property type="match status" value="1"/>
</dbReference>
<keyword evidence="1" id="KW-0031">Aminopeptidase</keyword>
<evidence type="ECO:0000256" key="3">
    <source>
        <dbReference type="ARBA" id="ARBA00022723"/>
    </source>
</evidence>
<keyword evidence="4 7" id="KW-0732">Signal</keyword>
<organism evidence="9 10">
    <name type="scientific">Pontixanthobacter luteolus</name>
    <dbReference type="NCBI Taxonomy" id="295089"/>
    <lineage>
        <taxon>Bacteria</taxon>
        <taxon>Pseudomonadati</taxon>
        <taxon>Pseudomonadota</taxon>
        <taxon>Alphaproteobacteria</taxon>
        <taxon>Sphingomonadales</taxon>
        <taxon>Erythrobacteraceae</taxon>
        <taxon>Pontixanthobacter</taxon>
    </lineage>
</organism>
<protein>
    <submittedName>
        <fullName evidence="9">M28 family peptidase</fullName>
    </submittedName>
</protein>